<name>A0A0U4AMS0_9BACT</name>
<gene>
    <name evidence="1" type="ORF">AUC43_07040</name>
</gene>
<evidence type="ECO:0008006" key="3">
    <source>
        <dbReference type="Google" id="ProtNLM"/>
    </source>
</evidence>
<dbReference type="SUPFAM" id="SSF49464">
    <property type="entry name" value="Carboxypeptidase regulatory domain-like"/>
    <property type="match status" value="1"/>
</dbReference>
<proteinExistence type="predicted"/>
<organism evidence="1 2">
    <name type="scientific">Hymenobacter sedentarius</name>
    <dbReference type="NCBI Taxonomy" id="1411621"/>
    <lineage>
        <taxon>Bacteria</taxon>
        <taxon>Pseudomonadati</taxon>
        <taxon>Bacteroidota</taxon>
        <taxon>Cytophagia</taxon>
        <taxon>Cytophagales</taxon>
        <taxon>Hymenobacteraceae</taxon>
        <taxon>Hymenobacter</taxon>
    </lineage>
</organism>
<dbReference type="AlphaFoldDB" id="A0A0U4AMS0"/>
<protein>
    <recommendedName>
        <fullName evidence="3">Carboxypeptidase regulatory-like domain-containing protein</fullName>
    </recommendedName>
</protein>
<dbReference type="Proteomes" id="UP000059542">
    <property type="component" value="Chromosome"/>
</dbReference>
<evidence type="ECO:0000313" key="1">
    <source>
        <dbReference type="EMBL" id="ALW84864.1"/>
    </source>
</evidence>
<dbReference type="InterPro" id="IPR008969">
    <property type="entry name" value="CarboxyPept-like_regulatory"/>
</dbReference>
<sequence length="138" mass="15313">MVSGWVLDRDTQQPLAGALIICEKDTLCQTRTAANGSFHLAVPKHLSASKLIAVLPGRPQVQQNEEDWLMPYIPHYFTAGNNVTVLLRRPRMILGETKLEAGETRTPAILGYLMRQGAVPPPFPKIIDIEFQAPKTKP</sequence>
<keyword evidence="2" id="KW-1185">Reference proteome</keyword>
<accession>A0A0U4AMS0</accession>
<evidence type="ECO:0000313" key="2">
    <source>
        <dbReference type="Proteomes" id="UP000059542"/>
    </source>
</evidence>
<dbReference type="KEGG" id="hyg:AUC43_07040"/>
<dbReference type="EMBL" id="CP013909">
    <property type="protein sequence ID" value="ALW84864.1"/>
    <property type="molecule type" value="Genomic_DNA"/>
</dbReference>
<reference evidence="1 2" key="1">
    <citation type="submission" date="2015-12" db="EMBL/GenBank/DDBJ databases">
        <authorList>
            <person name="Shamseldin A."/>
            <person name="Moawad H."/>
            <person name="Abd El-Rahim W.M."/>
            <person name="Sadowsky M.J."/>
        </authorList>
    </citation>
    <scope>NUCLEOTIDE SEQUENCE [LARGE SCALE GENOMIC DNA]</scope>
    <source>
        <strain evidence="1 2">DG5B</strain>
    </source>
</reference>